<evidence type="ECO:0000256" key="5">
    <source>
        <dbReference type="ARBA" id="ARBA00022692"/>
    </source>
</evidence>
<dbReference type="PANTHER" id="PTHR34975:SF2">
    <property type="entry name" value="SPORE GERMINATION PROTEIN A2"/>
    <property type="match status" value="1"/>
</dbReference>
<feature type="transmembrane region" description="Helical" evidence="8">
    <location>
        <begin position="7"/>
        <end position="26"/>
    </location>
</feature>
<reference evidence="9 10" key="1">
    <citation type="submission" date="2019-06" db="EMBL/GenBank/DDBJ databases">
        <title>Cerasibacillus sp. nov., isolated from maize field.</title>
        <authorList>
            <person name="Lin S.-Y."/>
            <person name="Tsai C.-F."/>
            <person name="Young C.-C."/>
        </authorList>
    </citation>
    <scope>NUCLEOTIDE SEQUENCE [LARGE SCALE GENOMIC DNA]</scope>
    <source>
        <strain evidence="9 10">CC-CFT480</strain>
    </source>
</reference>
<dbReference type="Proteomes" id="UP000321574">
    <property type="component" value="Unassembled WGS sequence"/>
</dbReference>
<sequence>MQGSISLLHVILLSMTVIGLKNHVTILPPLLTHVGRNAWASVFVAAFGIFLWIFLLIHIQKKTDQQNLFIWLEETSGPIISKVFSVILGVILLIIAAFTMREVLQWINATFLPDTPVILLLLVYTSLCVLLACTDIQTIVITNVLVLFGVIIFGIFVAIVNIQVKDYYLLLPFFEDGYKPALKGSIYPASGFIELLLFILIQHKIRGRIRISHYFIMISILSILTLGPLVGAIVEFGPTEAAKQRFPAYEEWGLATIGRYLEHVDFLSIYQWLTGAFIRIGFLLYIVVTLFNLEGQAKKIWIRVTPPFLIVCLFLLNINDQFFSQLKGEYVLVSSFIILLITSLFLFMITFKSTRGTSR</sequence>
<evidence type="ECO:0000313" key="10">
    <source>
        <dbReference type="Proteomes" id="UP000321574"/>
    </source>
</evidence>
<accession>A0A5C8NKQ8</accession>
<name>A0A5C8NKQ8_9BACI</name>
<organism evidence="9 10">
    <name type="scientific">Cerasibacillus terrae</name>
    <dbReference type="NCBI Taxonomy" id="2498845"/>
    <lineage>
        <taxon>Bacteria</taxon>
        <taxon>Bacillati</taxon>
        <taxon>Bacillota</taxon>
        <taxon>Bacilli</taxon>
        <taxon>Bacillales</taxon>
        <taxon>Bacillaceae</taxon>
        <taxon>Cerasibacillus</taxon>
    </lineage>
</organism>
<evidence type="ECO:0000256" key="6">
    <source>
        <dbReference type="ARBA" id="ARBA00022989"/>
    </source>
</evidence>
<keyword evidence="5 8" id="KW-0812">Transmembrane</keyword>
<evidence type="ECO:0000256" key="4">
    <source>
        <dbReference type="ARBA" id="ARBA00022544"/>
    </source>
</evidence>
<dbReference type="EMBL" id="VDUW01000011">
    <property type="protein sequence ID" value="TXL61617.1"/>
    <property type="molecule type" value="Genomic_DNA"/>
</dbReference>
<protein>
    <submittedName>
        <fullName evidence="9">Spore gernimation protein</fullName>
    </submittedName>
</protein>
<feature type="transmembrane region" description="Helical" evidence="8">
    <location>
        <begin position="213"/>
        <end position="234"/>
    </location>
</feature>
<feature type="transmembrane region" description="Helical" evidence="8">
    <location>
        <begin position="184"/>
        <end position="201"/>
    </location>
</feature>
<dbReference type="GO" id="GO:0009847">
    <property type="term" value="P:spore germination"/>
    <property type="evidence" value="ECO:0007669"/>
    <property type="project" value="InterPro"/>
</dbReference>
<feature type="transmembrane region" description="Helical" evidence="8">
    <location>
        <begin position="79"/>
        <end position="99"/>
    </location>
</feature>
<dbReference type="PANTHER" id="PTHR34975">
    <property type="entry name" value="SPORE GERMINATION PROTEIN A2"/>
    <property type="match status" value="1"/>
</dbReference>
<comment type="caution">
    <text evidence="9">The sequence shown here is derived from an EMBL/GenBank/DDBJ whole genome shotgun (WGS) entry which is preliminary data.</text>
</comment>
<evidence type="ECO:0000256" key="3">
    <source>
        <dbReference type="ARBA" id="ARBA00022448"/>
    </source>
</evidence>
<dbReference type="AlphaFoldDB" id="A0A5C8NKQ8"/>
<dbReference type="OrthoDB" id="2381188at2"/>
<feature type="transmembrane region" description="Helical" evidence="8">
    <location>
        <begin position="38"/>
        <end position="59"/>
    </location>
</feature>
<feature type="transmembrane region" description="Helical" evidence="8">
    <location>
        <begin position="269"/>
        <end position="293"/>
    </location>
</feature>
<evidence type="ECO:0000256" key="1">
    <source>
        <dbReference type="ARBA" id="ARBA00004141"/>
    </source>
</evidence>
<dbReference type="InterPro" id="IPR004761">
    <property type="entry name" value="Spore_GerAB"/>
</dbReference>
<feature type="transmembrane region" description="Helical" evidence="8">
    <location>
        <begin position="144"/>
        <end position="164"/>
    </location>
</feature>
<evidence type="ECO:0000256" key="2">
    <source>
        <dbReference type="ARBA" id="ARBA00007998"/>
    </source>
</evidence>
<keyword evidence="6 8" id="KW-1133">Transmembrane helix</keyword>
<feature type="transmembrane region" description="Helical" evidence="8">
    <location>
        <begin position="300"/>
        <end position="318"/>
    </location>
</feature>
<proteinExistence type="inferred from homology"/>
<evidence type="ECO:0000313" key="9">
    <source>
        <dbReference type="EMBL" id="TXL61617.1"/>
    </source>
</evidence>
<gene>
    <name evidence="9" type="ORF">FHP05_13065</name>
</gene>
<keyword evidence="4" id="KW-0309">Germination</keyword>
<comment type="subcellular location">
    <subcellularLocation>
        <location evidence="1">Membrane</location>
        <topology evidence="1">Multi-pass membrane protein</topology>
    </subcellularLocation>
</comment>
<evidence type="ECO:0000256" key="8">
    <source>
        <dbReference type="SAM" id="Phobius"/>
    </source>
</evidence>
<dbReference type="Pfam" id="PF03845">
    <property type="entry name" value="Spore_permease"/>
    <property type="match status" value="1"/>
</dbReference>
<keyword evidence="7 8" id="KW-0472">Membrane</keyword>
<keyword evidence="10" id="KW-1185">Reference proteome</keyword>
<feature type="transmembrane region" description="Helical" evidence="8">
    <location>
        <begin position="330"/>
        <end position="351"/>
    </location>
</feature>
<comment type="similarity">
    <text evidence="2">Belongs to the amino acid-polyamine-organocation (APC) superfamily. Spore germination protein (SGP) (TC 2.A.3.9) family.</text>
</comment>
<dbReference type="GO" id="GO:0016020">
    <property type="term" value="C:membrane"/>
    <property type="evidence" value="ECO:0007669"/>
    <property type="project" value="UniProtKB-SubCell"/>
</dbReference>
<dbReference type="RefSeq" id="WP_147669007.1">
    <property type="nucleotide sequence ID" value="NZ_VDUW01000011.1"/>
</dbReference>
<evidence type="ECO:0000256" key="7">
    <source>
        <dbReference type="ARBA" id="ARBA00023136"/>
    </source>
</evidence>
<feature type="transmembrane region" description="Helical" evidence="8">
    <location>
        <begin position="111"/>
        <end position="132"/>
    </location>
</feature>
<keyword evidence="3" id="KW-0813">Transport</keyword>
<dbReference type="NCBIfam" id="TIGR00912">
    <property type="entry name" value="2A0309"/>
    <property type="match status" value="1"/>
</dbReference>